<evidence type="ECO:0000256" key="6">
    <source>
        <dbReference type="ARBA" id="ARBA00023004"/>
    </source>
</evidence>
<reference evidence="10 11" key="1">
    <citation type="submission" date="2016-03" db="EMBL/GenBank/DDBJ databases">
        <title>Whole genome sequencing of Grifola frondosa 9006-11.</title>
        <authorList>
            <person name="Min B."/>
            <person name="Park H."/>
            <person name="Kim J.-G."/>
            <person name="Cho H."/>
            <person name="Oh Y.-L."/>
            <person name="Kong W.-S."/>
            <person name="Choi I.-G."/>
        </authorList>
    </citation>
    <scope>NUCLEOTIDE SEQUENCE [LARGE SCALE GENOMIC DNA]</scope>
    <source>
        <strain evidence="10 11">9006-11</strain>
    </source>
</reference>
<dbReference type="GO" id="GO:0005506">
    <property type="term" value="F:iron ion binding"/>
    <property type="evidence" value="ECO:0007669"/>
    <property type="project" value="InterPro"/>
</dbReference>
<dbReference type="PROSITE" id="PS00086">
    <property type="entry name" value="CYTOCHROME_P450"/>
    <property type="match status" value="1"/>
</dbReference>
<dbReference type="Gene3D" id="1.10.630.10">
    <property type="entry name" value="Cytochrome P450"/>
    <property type="match status" value="1"/>
</dbReference>
<feature type="binding site" description="axial binding residue" evidence="8">
    <location>
        <position position="443"/>
    </location>
    <ligand>
        <name>heme</name>
        <dbReference type="ChEBI" id="CHEBI:30413"/>
    </ligand>
    <ligandPart>
        <name>Fe</name>
        <dbReference type="ChEBI" id="CHEBI:18248"/>
    </ligandPart>
</feature>
<name>A0A1C7MHP2_GRIFR</name>
<dbReference type="GO" id="GO:0004497">
    <property type="term" value="F:monooxygenase activity"/>
    <property type="evidence" value="ECO:0007669"/>
    <property type="project" value="UniProtKB-KW"/>
</dbReference>
<dbReference type="GO" id="GO:0016705">
    <property type="term" value="F:oxidoreductase activity, acting on paired donors, with incorporation or reduction of molecular oxygen"/>
    <property type="evidence" value="ECO:0007669"/>
    <property type="project" value="InterPro"/>
</dbReference>
<gene>
    <name evidence="10" type="ORF">A0H81_03439</name>
</gene>
<dbReference type="PRINTS" id="PR00385">
    <property type="entry name" value="P450"/>
</dbReference>
<dbReference type="GO" id="GO:0020037">
    <property type="term" value="F:heme binding"/>
    <property type="evidence" value="ECO:0007669"/>
    <property type="project" value="InterPro"/>
</dbReference>
<keyword evidence="4 8" id="KW-0479">Metal-binding</keyword>
<accession>A0A1C7MHP2</accession>
<keyword evidence="3 8" id="KW-0349">Heme</keyword>
<protein>
    <submittedName>
        <fullName evidence="10">Uncharacterized protein</fullName>
    </submittedName>
</protein>
<comment type="cofactor">
    <cofactor evidence="1 8">
        <name>heme</name>
        <dbReference type="ChEBI" id="CHEBI:30413"/>
    </cofactor>
</comment>
<dbReference type="InterPro" id="IPR002401">
    <property type="entry name" value="Cyt_P450_E_grp-I"/>
</dbReference>
<evidence type="ECO:0000256" key="1">
    <source>
        <dbReference type="ARBA" id="ARBA00001971"/>
    </source>
</evidence>
<evidence type="ECO:0000256" key="7">
    <source>
        <dbReference type="ARBA" id="ARBA00023033"/>
    </source>
</evidence>
<dbReference type="InterPro" id="IPR047146">
    <property type="entry name" value="Cyt_P450_E_CYP52_fungi"/>
</dbReference>
<evidence type="ECO:0000256" key="9">
    <source>
        <dbReference type="RuleBase" id="RU000461"/>
    </source>
</evidence>
<dbReference type="OMA" id="FWLITQH"/>
<dbReference type="InterPro" id="IPR036396">
    <property type="entry name" value="Cyt_P450_sf"/>
</dbReference>
<evidence type="ECO:0000313" key="10">
    <source>
        <dbReference type="EMBL" id="OBZ76403.1"/>
    </source>
</evidence>
<dbReference type="OrthoDB" id="1470350at2759"/>
<evidence type="ECO:0000256" key="5">
    <source>
        <dbReference type="ARBA" id="ARBA00023002"/>
    </source>
</evidence>
<comment type="similarity">
    <text evidence="2 9">Belongs to the cytochrome P450 family.</text>
</comment>
<keyword evidence="5 9" id="KW-0560">Oxidoreductase</keyword>
<dbReference type="Pfam" id="PF00067">
    <property type="entry name" value="p450"/>
    <property type="match status" value="1"/>
</dbReference>
<dbReference type="PRINTS" id="PR00463">
    <property type="entry name" value="EP450I"/>
</dbReference>
<dbReference type="PANTHER" id="PTHR24287">
    <property type="entry name" value="P450, PUTATIVE (EUROFUNG)-RELATED"/>
    <property type="match status" value="1"/>
</dbReference>
<evidence type="ECO:0000313" key="11">
    <source>
        <dbReference type="Proteomes" id="UP000092993"/>
    </source>
</evidence>
<dbReference type="InterPro" id="IPR017972">
    <property type="entry name" value="Cyt_P450_CS"/>
</dbReference>
<dbReference type="InterPro" id="IPR001128">
    <property type="entry name" value="Cyt_P450"/>
</dbReference>
<proteinExistence type="inferred from homology"/>
<dbReference type="Proteomes" id="UP000092993">
    <property type="component" value="Unassembled WGS sequence"/>
</dbReference>
<dbReference type="SUPFAM" id="SSF48264">
    <property type="entry name" value="Cytochrome P450"/>
    <property type="match status" value="1"/>
</dbReference>
<dbReference type="CDD" id="cd11063">
    <property type="entry name" value="CYP52"/>
    <property type="match status" value="1"/>
</dbReference>
<evidence type="ECO:0000256" key="4">
    <source>
        <dbReference type="ARBA" id="ARBA00022723"/>
    </source>
</evidence>
<keyword evidence="6 8" id="KW-0408">Iron</keyword>
<dbReference type="STRING" id="5627.A0A1C7MHP2"/>
<dbReference type="AlphaFoldDB" id="A0A1C7MHP2"/>
<organism evidence="10 11">
    <name type="scientific">Grifola frondosa</name>
    <name type="common">Maitake</name>
    <name type="synonym">Polyporus frondosus</name>
    <dbReference type="NCBI Taxonomy" id="5627"/>
    <lineage>
        <taxon>Eukaryota</taxon>
        <taxon>Fungi</taxon>
        <taxon>Dikarya</taxon>
        <taxon>Basidiomycota</taxon>
        <taxon>Agaricomycotina</taxon>
        <taxon>Agaricomycetes</taxon>
        <taxon>Polyporales</taxon>
        <taxon>Grifolaceae</taxon>
        <taxon>Grifola</taxon>
    </lineage>
</organism>
<evidence type="ECO:0000256" key="3">
    <source>
        <dbReference type="ARBA" id="ARBA00022617"/>
    </source>
</evidence>
<dbReference type="PANTHER" id="PTHR24287:SF1">
    <property type="entry name" value="P450, PUTATIVE (EUROFUNG)-RELATED"/>
    <property type="match status" value="1"/>
</dbReference>
<evidence type="ECO:0000256" key="8">
    <source>
        <dbReference type="PIRSR" id="PIRSR602401-1"/>
    </source>
</evidence>
<evidence type="ECO:0000256" key="2">
    <source>
        <dbReference type="ARBA" id="ARBA00010617"/>
    </source>
</evidence>
<sequence length="525" mass="60257">MVLGRGSVGERPFRSNSFFGAIIPPRLNGKWPGNFDVLRDVIRLTRFGYPSDMFDLGFDDNGPIFQYNIFWDTVYTTCDPEIVKTVLSTDFVNYEKGELWSSYVRSLFGTGVFNSDGEMWKFHRSMARPFFSRERISHFELFDRHAEHALLKMKERLQAGIAVNFQDLIARFTLDSATEFLFGFCTTDEPISTAEKFAQAFASAQEIVSERPRVGWTWPLQEFFKDKTDEHMVVVDSVLQPILEGALKKKEARTRQEEEAADEKADDGDTLLDHLARLTSDFSILHDETLNVLLAGRDTTASTLTFTIYLLCMYPDVLKRLREEILLHVGPTRRPTYDDIRGMKYLRAVLNETLRLYPPVPFNIRCSIKESTLPNPDPHGKPIYIPAKTGIAYSVMNMHRNPKYWGPDAEKYDPDRFIDERANKYLVPHPFIFLPFNAGPRICLGQQFAYNEMSFFIIRLLQNFSTMSLDLSAQPPDARPPAEWRNAEGRKALEQIFPKVHIGLYSFGGLWVKMGEAEGQEPTTS</sequence>
<keyword evidence="7 9" id="KW-0503">Monooxygenase</keyword>
<comment type="caution">
    <text evidence="10">The sequence shown here is derived from an EMBL/GenBank/DDBJ whole genome shotgun (WGS) entry which is preliminary data.</text>
</comment>
<keyword evidence="11" id="KW-1185">Reference proteome</keyword>
<dbReference type="EMBL" id="LUGG01000003">
    <property type="protein sequence ID" value="OBZ76403.1"/>
    <property type="molecule type" value="Genomic_DNA"/>
</dbReference>